<sequence length="110" mass="11738">MPELLSAVLELTLEWAPAPRAVVLAGSHAGGEAVWIEHRGGLVSLSDIDLYVLLDDDGECRAARARSRDSLKVLARRCLAFGLAAPLEVGFHTPSGIQRLPARPGTIELS</sequence>
<evidence type="ECO:0000313" key="1">
    <source>
        <dbReference type="EMBL" id="TMQ48229.1"/>
    </source>
</evidence>
<evidence type="ECO:0008006" key="3">
    <source>
        <dbReference type="Google" id="ProtNLM"/>
    </source>
</evidence>
<accession>A0A538SA36</accession>
<dbReference type="Proteomes" id="UP000317716">
    <property type="component" value="Unassembled WGS sequence"/>
</dbReference>
<proteinExistence type="predicted"/>
<evidence type="ECO:0000313" key="2">
    <source>
        <dbReference type="Proteomes" id="UP000317716"/>
    </source>
</evidence>
<dbReference type="EMBL" id="VBOS01000491">
    <property type="protein sequence ID" value="TMQ48229.1"/>
    <property type="molecule type" value="Genomic_DNA"/>
</dbReference>
<protein>
    <recommendedName>
        <fullName evidence="3">Nucleotidyltransferase domain-containing protein</fullName>
    </recommendedName>
</protein>
<comment type="caution">
    <text evidence="1">The sequence shown here is derived from an EMBL/GenBank/DDBJ whole genome shotgun (WGS) entry which is preliminary data.</text>
</comment>
<name>A0A538SA36_UNCEI</name>
<reference evidence="1 2" key="1">
    <citation type="journal article" date="2019" name="Nat. Microbiol.">
        <title>Mediterranean grassland soil C-N compound turnover is dependent on rainfall and depth, and is mediated by genomically divergent microorganisms.</title>
        <authorList>
            <person name="Diamond S."/>
            <person name="Andeer P.F."/>
            <person name="Li Z."/>
            <person name="Crits-Christoph A."/>
            <person name="Burstein D."/>
            <person name="Anantharaman K."/>
            <person name="Lane K.R."/>
            <person name="Thomas B.C."/>
            <person name="Pan C."/>
            <person name="Northen T.R."/>
            <person name="Banfield J.F."/>
        </authorList>
    </citation>
    <scope>NUCLEOTIDE SEQUENCE [LARGE SCALE GENOMIC DNA]</scope>
    <source>
        <strain evidence="1">WS_2</strain>
    </source>
</reference>
<gene>
    <name evidence="1" type="ORF">E6K72_13300</name>
</gene>
<organism evidence="1 2">
    <name type="scientific">Eiseniibacteriota bacterium</name>
    <dbReference type="NCBI Taxonomy" id="2212470"/>
    <lineage>
        <taxon>Bacteria</taxon>
        <taxon>Candidatus Eiseniibacteriota</taxon>
    </lineage>
</organism>
<dbReference type="AlphaFoldDB" id="A0A538SA36"/>
<feature type="non-terminal residue" evidence="1">
    <location>
        <position position="110"/>
    </location>
</feature>